<dbReference type="EMBL" id="SLWX01000001">
    <property type="protein sequence ID" value="TCO78270.1"/>
    <property type="molecule type" value="Genomic_DNA"/>
</dbReference>
<dbReference type="NCBIfam" id="TIGR00750">
    <property type="entry name" value="lao"/>
    <property type="match status" value="1"/>
</dbReference>
<evidence type="ECO:0000256" key="1">
    <source>
        <dbReference type="ARBA" id="ARBA00009625"/>
    </source>
</evidence>
<dbReference type="RefSeq" id="WP_117316284.1">
    <property type="nucleotide sequence ID" value="NZ_QQSW01000006.1"/>
</dbReference>
<organism evidence="2 3">
    <name type="scientific">Chromatocurvus halotolerans</name>
    <dbReference type="NCBI Taxonomy" id="1132028"/>
    <lineage>
        <taxon>Bacteria</taxon>
        <taxon>Pseudomonadati</taxon>
        <taxon>Pseudomonadota</taxon>
        <taxon>Gammaproteobacteria</taxon>
        <taxon>Cellvibrionales</taxon>
        <taxon>Halieaceae</taxon>
        <taxon>Chromatocurvus</taxon>
    </lineage>
</organism>
<name>A0A4V2SC71_9GAMM</name>
<dbReference type="Gene3D" id="3.40.50.300">
    <property type="entry name" value="P-loop containing nucleotide triphosphate hydrolases"/>
    <property type="match status" value="1"/>
</dbReference>
<evidence type="ECO:0000313" key="2">
    <source>
        <dbReference type="EMBL" id="TCO78270.1"/>
    </source>
</evidence>
<proteinExistence type="inferred from homology"/>
<dbReference type="Gene3D" id="1.10.287.130">
    <property type="match status" value="1"/>
</dbReference>
<dbReference type="Pfam" id="PF03308">
    <property type="entry name" value="MeaB"/>
    <property type="match status" value="1"/>
</dbReference>
<dbReference type="InterPro" id="IPR005129">
    <property type="entry name" value="GTPase_ArgK"/>
</dbReference>
<dbReference type="OrthoDB" id="9778292at2"/>
<reference evidence="2 3" key="1">
    <citation type="submission" date="2019-03" db="EMBL/GenBank/DDBJ databases">
        <title>Genomic Encyclopedia of Type Strains, Phase IV (KMG-IV): sequencing the most valuable type-strain genomes for metagenomic binning, comparative biology and taxonomic classification.</title>
        <authorList>
            <person name="Goeker M."/>
        </authorList>
    </citation>
    <scope>NUCLEOTIDE SEQUENCE [LARGE SCALE GENOMIC DNA]</scope>
    <source>
        <strain evidence="2 3">DSM 23344</strain>
    </source>
</reference>
<keyword evidence="3" id="KW-1185">Reference proteome</keyword>
<dbReference type="PANTHER" id="PTHR23408:SF3">
    <property type="entry name" value="METHYLMALONIC ACIDURIA TYPE A PROTEIN, MITOCHONDRIAL"/>
    <property type="match status" value="1"/>
</dbReference>
<evidence type="ECO:0000313" key="3">
    <source>
        <dbReference type="Proteomes" id="UP000294980"/>
    </source>
</evidence>
<dbReference type="GO" id="GO:0005737">
    <property type="term" value="C:cytoplasm"/>
    <property type="evidence" value="ECO:0007669"/>
    <property type="project" value="TreeGrafter"/>
</dbReference>
<dbReference type="PANTHER" id="PTHR23408">
    <property type="entry name" value="METHYLMALONYL-COA MUTASE"/>
    <property type="match status" value="1"/>
</dbReference>
<dbReference type="AlphaFoldDB" id="A0A4V2SC71"/>
<dbReference type="Proteomes" id="UP000294980">
    <property type="component" value="Unassembled WGS sequence"/>
</dbReference>
<gene>
    <name evidence="2" type="ORF">EV688_10183</name>
</gene>
<dbReference type="NCBIfam" id="NF006958">
    <property type="entry name" value="PRK09435.1"/>
    <property type="match status" value="1"/>
</dbReference>
<dbReference type="SUPFAM" id="SSF52540">
    <property type="entry name" value="P-loop containing nucleoside triphosphate hydrolases"/>
    <property type="match status" value="1"/>
</dbReference>
<dbReference type="Gene3D" id="1.20.5.170">
    <property type="match status" value="1"/>
</dbReference>
<dbReference type="GO" id="GO:0005525">
    <property type="term" value="F:GTP binding"/>
    <property type="evidence" value="ECO:0007669"/>
    <property type="project" value="InterPro"/>
</dbReference>
<dbReference type="InterPro" id="IPR027417">
    <property type="entry name" value="P-loop_NTPase"/>
</dbReference>
<accession>A0A4V2SC71</accession>
<sequence length="319" mass="35100">MTAVDLEALRRGERRALAKAITLVESRLPRHRDEAQSVLEALLPDTGNSVRIGVTGVPGVGKSTFIEAFGLHLIAQGKRVAVLAVDPSSPLAGGSILGDKTRMEQLSRRDEAFIRPSPAEGALGGVAQKTRETLLLCEAAGYDVILVETVGVGQSEYQVAAMVDFFMVLMLPGGGDELQGIKRGILELADALVINKADGPSEEMAAVARQHYSSAMSLLRHSGFWTPRVMTCSALQGRHIDDVWDMVVAYCTEARERGDFERRRAHQNRDWMHQLVRELLMQRLESQPGIRSMLRDLEAEVEAARTTPYLAARKILEQF</sequence>
<dbReference type="CDD" id="cd03114">
    <property type="entry name" value="MMAA-like"/>
    <property type="match status" value="1"/>
</dbReference>
<comment type="similarity">
    <text evidence="1">Belongs to the SIMIBI class G3E GTPase family. ArgK/MeaB subfamily.</text>
</comment>
<dbReference type="GO" id="GO:0003924">
    <property type="term" value="F:GTPase activity"/>
    <property type="evidence" value="ECO:0007669"/>
    <property type="project" value="InterPro"/>
</dbReference>
<protein>
    <submittedName>
        <fullName evidence="2">Methylmalonyl-CoA mutase metallochaperone MeaB</fullName>
    </submittedName>
</protein>
<comment type="caution">
    <text evidence="2">The sequence shown here is derived from an EMBL/GenBank/DDBJ whole genome shotgun (WGS) entry which is preliminary data.</text>
</comment>